<reference evidence="1" key="1">
    <citation type="submission" date="2021-03" db="EMBL/GenBank/DDBJ databases">
        <title>Whole genome shotgun sequence of Actinoplanes consettensis NBRC 14913.</title>
        <authorList>
            <person name="Komaki H."/>
            <person name="Tamura T."/>
        </authorList>
    </citation>
    <scope>NUCLEOTIDE SEQUENCE</scope>
    <source>
        <strain evidence="1">NBRC 14913</strain>
    </source>
</reference>
<dbReference type="NCBIfam" id="NF047509">
    <property type="entry name" value="Rv3131_FMN_oxido"/>
    <property type="match status" value="1"/>
</dbReference>
<accession>A0A919SQH7</accession>
<dbReference type="SUPFAM" id="SSF55469">
    <property type="entry name" value="FMN-dependent nitroreductase-like"/>
    <property type="match status" value="2"/>
</dbReference>
<evidence type="ECO:0000313" key="1">
    <source>
        <dbReference type="EMBL" id="GIM76064.1"/>
    </source>
</evidence>
<evidence type="ECO:0008006" key="3">
    <source>
        <dbReference type="Google" id="ProtNLM"/>
    </source>
</evidence>
<protein>
    <recommendedName>
        <fullName evidence="3">Nitroreductase</fullName>
    </recommendedName>
</protein>
<gene>
    <name evidence="1" type="ORF">Aco04nite_48460</name>
</gene>
<dbReference type="AlphaFoldDB" id="A0A919SQH7"/>
<evidence type="ECO:0000313" key="2">
    <source>
        <dbReference type="Proteomes" id="UP000680865"/>
    </source>
</evidence>
<dbReference type="EMBL" id="BOQP01000027">
    <property type="protein sequence ID" value="GIM76064.1"/>
    <property type="molecule type" value="Genomic_DNA"/>
</dbReference>
<keyword evidence="2" id="KW-1185">Reference proteome</keyword>
<dbReference type="Proteomes" id="UP000680865">
    <property type="component" value="Unassembled WGS sequence"/>
</dbReference>
<comment type="caution">
    <text evidence="1">The sequence shown here is derived from an EMBL/GenBank/DDBJ whole genome shotgun (WGS) entry which is preliminary data.</text>
</comment>
<organism evidence="1 2">
    <name type="scientific">Winogradskya consettensis</name>
    <dbReference type="NCBI Taxonomy" id="113560"/>
    <lineage>
        <taxon>Bacteria</taxon>
        <taxon>Bacillati</taxon>
        <taxon>Actinomycetota</taxon>
        <taxon>Actinomycetes</taxon>
        <taxon>Micromonosporales</taxon>
        <taxon>Micromonosporaceae</taxon>
        <taxon>Winogradskya</taxon>
    </lineage>
</organism>
<dbReference type="InterPro" id="IPR000415">
    <property type="entry name" value="Nitroreductase-like"/>
</dbReference>
<proteinExistence type="predicted"/>
<name>A0A919SQH7_9ACTN</name>
<dbReference type="GO" id="GO:0016491">
    <property type="term" value="F:oxidoreductase activity"/>
    <property type="evidence" value="ECO:0007669"/>
    <property type="project" value="InterPro"/>
</dbReference>
<sequence length="334" mass="35895">MSVASRRLTSGETTAVLTAAAQASLRAPSVFNTQPWTWHTAGDTLELCVDRSRHLGTVDADGRLLLISCGIALHHARTALAAAGFAVTVERFPGPDQPDLLARIHLGAEIPADPQAQRMAAAIHRRRTDRRAFGDRVVSEQMLTRLRRFVEFEGAYLHVVPADQIPMLAVTTERAARAEHEDPAYQAELDRWTSRPIWRSDGVPPASMVQPDARRVPVRDFTPDGATAGLTAGPGDDKGAAYVIVFGTDDQPLDLLRGGEAVSALLLLATAEGLATAPLSEAVEVTWPRHLLRGMLSDLGVPFLAVRLGYPVSSPLLPAVPRRDAADVITIASP</sequence>
<dbReference type="RefSeq" id="WP_212999525.1">
    <property type="nucleotide sequence ID" value="NZ_BAAATW010000010.1"/>
</dbReference>
<dbReference type="Gene3D" id="3.40.109.10">
    <property type="entry name" value="NADH Oxidase"/>
    <property type="match status" value="1"/>
</dbReference>